<dbReference type="EC" id="2.1.1.34" evidence="9"/>
<dbReference type="SUPFAM" id="SSF75217">
    <property type="entry name" value="alpha/beta knot"/>
    <property type="match status" value="1"/>
</dbReference>
<keyword evidence="4" id="KW-0949">S-adenosyl-L-methionine</keyword>
<dbReference type="Pfam" id="PF00588">
    <property type="entry name" value="SpoU_methylase"/>
    <property type="match status" value="1"/>
</dbReference>
<feature type="domain" description="tRNA/rRNA methyltransferase SpoU type" evidence="12">
    <location>
        <begin position="1289"/>
        <end position="1431"/>
    </location>
</feature>
<dbReference type="Proteomes" id="UP001154114">
    <property type="component" value="Chromosome 11"/>
</dbReference>
<evidence type="ECO:0000313" key="13">
    <source>
        <dbReference type="EMBL" id="CAH0581608.1"/>
    </source>
</evidence>
<name>A0A9P0FQ41_CHRIL</name>
<dbReference type="InterPro" id="IPR029028">
    <property type="entry name" value="Alpha/beta_knot_MTases"/>
</dbReference>
<dbReference type="InterPro" id="IPR044748">
    <property type="entry name" value="Trm3/TARBP1_C"/>
</dbReference>
<sequence>MDSQEELLSFLDLLDLDEELIDAPLRYLMGRSKYTMKHLKNAIMLLQYKALINSQEGTECDNEDEYDFVVKLLKDLNTTNIDYACKIINLVLCLNTEGIVSKAEHLLQQILGEIEFRSETPTSGFPDSDKERYTKMLLILKASDSIVNATIKNGEKLGMTFLETPLEKVLDTPDEQLKVYFLANTVPRFMEGVVGYNILSRIWMYLKYLKRTRKDDALKIFGCLSDYYLPSPEGKGDIKFVSQIIFKYDFWDIVLYGLTSDDASLRKISVYLAKKAIDNVIFSNTDLDVKLKNHTIFEWKISNAKALKSMWDNYFILIDSLEEKQGNIVLPSLKLFESIQIGDCWLNAAFNIGLKHDNTQVRLKCIEYKLKTEIESLGDAETLLGALNDINIYDQSHMNKILKEGMNNLLKNTQSFMNIFKAIPNIKWSPVPFYHLTDILANLNTNIPEENKAEIIKVITEILKVPCNSVVLRKAVHLNIANFITTSFENLDAKDAANIYDVIQLKTSSEINKENPFNSIVKLISLKKDDKIIYLKLWSEKNSYIDLIVMYLYNNEEDIALLYDIINEKVNKVAEGVSRQYADKTDNLRHVIYLIHMSSKTRDKVSNLHSINELISSQNEVLLQYILSLFSSDTIITAEDAMALFEKHNLQFGEKDLGDTLLQIYMTSLLFLNNNAELDKAVFSISAIKMLHKNPVMLTYFKHEMLDLKGFINLVSTLQFKDSQNESVGKLKNALYEQSCQIIYNLIEEDDGIESCKDEIINLIENLLEWGGYGCLKWLLKIMNRIINYIEINDEGAFNMTQFINRVWNEIEELKSNNQYSPCIEEFVELLTQDKLLQKSMYNNIIISYCNKIVENGPMKTNPLYYLIRKLKTKDFKDYGHLVYVLCEILLYCPVPRKDQRQVFETTLHLIDINRKNKILNNIIFCRITDNLTLEMMEKNNFGIHKLCNDVHFNFEIQWLSLDALCSIGDLETLQIITSFITSRIDITFKNKQRYHGNSQMHRTLQTSLQHILMLVLKGVDVGNILNWCLHLLVKLPHQPSVRICLDWIISLHFYMQKTELGEEMIQNLKSNNVPLTSQFFIIYWILKHKITNGTYSEGEYNFVLDFLLSHTMGQLFNIRLNAQYLAITLYKLANKTTRHQYTIDIIEKTFAESSSDKTFTKLENDYFTNKFDIVANLSPYFIYYLLPKYCEVDNNEKVDVGFVKNVMKDINRSIDSIEVSTDFVNEWKGCDKTDETFADIDMIKRDSSNLIGDSEGSGTIQKKYVPWKNMGDVNLYDIEKKRESPSELIVVASLIDKLPNLGGMARTSEVFGVQTYVVDSLRHLQDKQFQGLSVSAERWINVEEVRPGRPLKDYLMRKKEEGYSVVAAEQTSTSCKLQSFKFPKKTILLLGHEKEGVPCDLLPIMDHCVEIPQQGFVRSLNVHVTAAIFVWEYARQNVL</sequence>
<gene>
    <name evidence="13" type="ORF">CINC_LOCUS1749</name>
</gene>
<evidence type="ECO:0000256" key="4">
    <source>
        <dbReference type="ARBA" id="ARBA00022691"/>
    </source>
</evidence>
<evidence type="ECO:0000256" key="3">
    <source>
        <dbReference type="ARBA" id="ARBA00022679"/>
    </source>
</evidence>
<organism evidence="13 14">
    <name type="scientific">Chrysodeixis includens</name>
    <name type="common">Soybean looper</name>
    <name type="synonym">Pseudoplusia includens</name>
    <dbReference type="NCBI Taxonomy" id="689277"/>
    <lineage>
        <taxon>Eukaryota</taxon>
        <taxon>Metazoa</taxon>
        <taxon>Ecdysozoa</taxon>
        <taxon>Arthropoda</taxon>
        <taxon>Hexapoda</taxon>
        <taxon>Insecta</taxon>
        <taxon>Pterygota</taxon>
        <taxon>Neoptera</taxon>
        <taxon>Endopterygota</taxon>
        <taxon>Lepidoptera</taxon>
        <taxon>Glossata</taxon>
        <taxon>Ditrysia</taxon>
        <taxon>Noctuoidea</taxon>
        <taxon>Noctuidae</taxon>
        <taxon>Plusiinae</taxon>
        <taxon>Chrysodeixis</taxon>
    </lineage>
</organism>
<comment type="similarity">
    <text evidence="1">Belongs to the class IV-like SAM-binding methyltransferase superfamily. RNA methyltransferase TrmH family.</text>
</comment>
<evidence type="ECO:0000313" key="14">
    <source>
        <dbReference type="Proteomes" id="UP001154114"/>
    </source>
</evidence>
<dbReference type="InterPro" id="IPR029026">
    <property type="entry name" value="tRNA_m1G_MTases_N"/>
</dbReference>
<dbReference type="PANTHER" id="PTHR12029">
    <property type="entry name" value="RNA METHYLTRANSFERASE"/>
    <property type="match status" value="1"/>
</dbReference>
<evidence type="ECO:0000256" key="10">
    <source>
        <dbReference type="ARBA" id="ARBA00093636"/>
    </source>
</evidence>
<dbReference type="GO" id="GO:0030488">
    <property type="term" value="P:tRNA methylation"/>
    <property type="evidence" value="ECO:0007669"/>
    <property type="project" value="InterPro"/>
</dbReference>
<comment type="catalytic activity">
    <reaction evidence="7">
        <text>guanosine(18) in tRNA + S-adenosyl-L-methionine = 2'-O-methylguanosine(18) in tRNA + S-adenosyl-L-homocysteine + H(+)</text>
        <dbReference type="Rhea" id="RHEA:20077"/>
        <dbReference type="Rhea" id="RHEA-COMP:10190"/>
        <dbReference type="Rhea" id="RHEA-COMP:10192"/>
        <dbReference type="ChEBI" id="CHEBI:15378"/>
        <dbReference type="ChEBI" id="CHEBI:57856"/>
        <dbReference type="ChEBI" id="CHEBI:59789"/>
        <dbReference type="ChEBI" id="CHEBI:74269"/>
        <dbReference type="ChEBI" id="CHEBI:74445"/>
        <dbReference type="EC" id="2.1.1.34"/>
    </reaction>
    <physiologicalReaction direction="left-to-right" evidence="7">
        <dbReference type="Rhea" id="RHEA:20078"/>
    </physiologicalReaction>
</comment>
<proteinExistence type="inferred from homology"/>
<evidence type="ECO:0000256" key="5">
    <source>
        <dbReference type="ARBA" id="ARBA00022884"/>
    </source>
</evidence>
<evidence type="ECO:0000256" key="2">
    <source>
        <dbReference type="ARBA" id="ARBA00022603"/>
    </source>
</evidence>
<evidence type="ECO:0000256" key="6">
    <source>
        <dbReference type="ARBA" id="ARBA00022990"/>
    </source>
</evidence>
<evidence type="ECO:0000256" key="11">
    <source>
        <dbReference type="ARBA" id="ARBA00093656"/>
    </source>
</evidence>
<evidence type="ECO:0000256" key="7">
    <source>
        <dbReference type="ARBA" id="ARBA00093266"/>
    </source>
</evidence>
<keyword evidence="5" id="KW-0694">RNA-binding</keyword>
<reference evidence="13" key="1">
    <citation type="submission" date="2021-12" db="EMBL/GenBank/DDBJ databases">
        <authorList>
            <person name="King R."/>
        </authorList>
    </citation>
    <scope>NUCLEOTIDE SEQUENCE</scope>
</reference>
<dbReference type="GO" id="GO:0003723">
    <property type="term" value="F:RNA binding"/>
    <property type="evidence" value="ECO:0007669"/>
    <property type="project" value="UniProtKB-KW"/>
</dbReference>
<dbReference type="PANTHER" id="PTHR12029:SF11">
    <property type="entry name" value="METHYLTRANSFERASE TARBP1-RELATED"/>
    <property type="match status" value="1"/>
</dbReference>
<dbReference type="EMBL" id="LR824014">
    <property type="protein sequence ID" value="CAH0581608.1"/>
    <property type="molecule type" value="Genomic_DNA"/>
</dbReference>
<dbReference type="FunFam" id="3.40.1280.10:FF:000010">
    <property type="entry name" value="probable methyltransferase TARBP1"/>
    <property type="match status" value="1"/>
</dbReference>
<evidence type="ECO:0000259" key="12">
    <source>
        <dbReference type="Pfam" id="PF00588"/>
    </source>
</evidence>
<dbReference type="InterPro" id="IPR001537">
    <property type="entry name" value="SpoU_MeTrfase"/>
</dbReference>
<evidence type="ECO:0000256" key="1">
    <source>
        <dbReference type="ARBA" id="ARBA00007228"/>
    </source>
</evidence>
<evidence type="ECO:0000256" key="9">
    <source>
        <dbReference type="ARBA" id="ARBA00093594"/>
    </source>
</evidence>
<dbReference type="GO" id="GO:0141100">
    <property type="term" value="F:tRNA (guanine(18)-2'-O)-methyltransferase activity"/>
    <property type="evidence" value="ECO:0007669"/>
    <property type="project" value="UniProtKB-EC"/>
</dbReference>
<comment type="function">
    <text evidence="8">S-adenosyl-L-methionine-dependent 2'-O-ribose methyltransferase that catalyzes the formation of 2'-O-methylguanosine at position 18 (Gm18) in a subset of tRNA. Selectively mediates Gm18 methylation of tRNAGln-TTG/CTG and tRNASer-TGA/GCT. Gm18 modification can enhance the stability of modified tRNAs.</text>
</comment>
<keyword evidence="2" id="KW-0489">Methyltransferase</keyword>
<dbReference type="InterPro" id="IPR045330">
    <property type="entry name" value="TRM3/TARBP1"/>
</dbReference>
<dbReference type="OrthoDB" id="241340at2759"/>
<accession>A0A9P0FQ41</accession>
<keyword evidence="6" id="KW-0007">Acetylation</keyword>
<dbReference type="CDD" id="cd18091">
    <property type="entry name" value="SpoU-like_TRM3-like"/>
    <property type="match status" value="1"/>
</dbReference>
<keyword evidence="14" id="KW-1185">Reference proteome</keyword>
<keyword evidence="3" id="KW-0808">Transferase</keyword>
<evidence type="ECO:0000256" key="8">
    <source>
        <dbReference type="ARBA" id="ARBA00093361"/>
    </source>
</evidence>
<dbReference type="Gene3D" id="3.40.1280.10">
    <property type="match status" value="1"/>
</dbReference>
<protein>
    <recommendedName>
        <fullName evidence="10">tRNA (guanosine(18)-2'-O)-methyltransferase TARBP1</fullName>
        <ecNumber evidence="9">2.1.1.34</ecNumber>
    </recommendedName>
    <alternativeName>
        <fullName evidence="11">TAR RNA-binding protein 1</fullName>
    </alternativeName>
</protein>